<keyword evidence="2" id="KW-1185">Reference proteome</keyword>
<protein>
    <submittedName>
        <fullName evidence="1">Uncharacterized protein</fullName>
    </submittedName>
</protein>
<gene>
    <name evidence="1" type="ORF">NQ176_g8647</name>
</gene>
<proteinExistence type="predicted"/>
<evidence type="ECO:0000313" key="1">
    <source>
        <dbReference type="EMBL" id="KAJ2969466.1"/>
    </source>
</evidence>
<reference evidence="1" key="1">
    <citation type="submission" date="2022-08" db="EMBL/GenBank/DDBJ databases">
        <title>Genome Sequence of Lecanicillium fungicola.</title>
        <authorList>
            <person name="Buettner E."/>
        </authorList>
    </citation>
    <scope>NUCLEOTIDE SEQUENCE</scope>
    <source>
        <strain evidence="1">Babe33</strain>
    </source>
</reference>
<name>A0ACC1MS74_9HYPO</name>
<evidence type="ECO:0000313" key="2">
    <source>
        <dbReference type="Proteomes" id="UP001143910"/>
    </source>
</evidence>
<dbReference type="EMBL" id="JANJQO010001738">
    <property type="protein sequence ID" value="KAJ2969466.1"/>
    <property type="molecule type" value="Genomic_DNA"/>
</dbReference>
<dbReference type="Proteomes" id="UP001143910">
    <property type="component" value="Unassembled WGS sequence"/>
</dbReference>
<organism evidence="1 2">
    <name type="scientific">Zarea fungicola</name>
    <dbReference type="NCBI Taxonomy" id="93591"/>
    <lineage>
        <taxon>Eukaryota</taxon>
        <taxon>Fungi</taxon>
        <taxon>Dikarya</taxon>
        <taxon>Ascomycota</taxon>
        <taxon>Pezizomycotina</taxon>
        <taxon>Sordariomycetes</taxon>
        <taxon>Hypocreomycetidae</taxon>
        <taxon>Hypocreales</taxon>
        <taxon>Cordycipitaceae</taxon>
        <taxon>Zarea</taxon>
    </lineage>
</organism>
<accession>A0ACC1MS74</accession>
<sequence length="137" mass="15571">MSPSAYSSGDAFTSEMEQLYSCAESDLKTLIQKHWAENCPITIMGHHFTPETLPNHIKAIREGHDVVKFTSKRFVKDGNLVAEKHYAIGHRKDGTTTEAEVWVMVELDEEGRAVEFEEIMRVTVGSLEKEFKAKRDI</sequence>
<comment type="caution">
    <text evidence="1">The sequence shown here is derived from an EMBL/GenBank/DDBJ whole genome shotgun (WGS) entry which is preliminary data.</text>
</comment>